<dbReference type="EMBL" id="HE796953">
    <property type="protein sequence ID" value="CCL99856.1"/>
    <property type="molecule type" value="Genomic_DNA"/>
</dbReference>
<evidence type="ECO:0000313" key="4">
    <source>
        <dbReference type="Proteomes" id="UP000006352"/>
    </source>
</evidence>
<feature type="region of interest" description="Disordered" evidence="1">
    <location>
        <begin position="193"/>
        <end position="234"/>
    </location>
</feature>
<gene>
    <name evidence="3" type="ORF">FIBRA_01880</name>
</gene>
<proteinExistence type="predicted"/>
<accession>J4I8R2</accession>
<keyword evidence="2" id="KW-1133">Transmembrane helix</keyword>
<dbReference type="GeneID" id="24094767"/>
<evidence type="ECO:0000256" key="2">
    <source>
        <dbReference type="SAM" id="Phobius"/>
    </source>
</evidence>
<feature type="compositionally biased region" description="Basic and acidic residues" evidence="1">
    <location>
        <begin position="193"/>
        <end position="213"/>
    </location>
</feature>
<feature type="region of interest" description="Disordered" evidence="1">
    <location>
        <begin position="1"/>
        <end position="49"/>
    </location>
</feature>
<feature type="transmembrane region" description="Helical" evidence="2">
    <location>
        <begin position="390"/>
        <end position="414"/>
    </location>
</feature>
<feature type="transmembrane region" description="Helical" evidence="2">
    <location>
        <begin position="364"/>
        <end position="383"/>
    </location>
</feature>
<dbReference type="PROSITE" id="PS51257">
    <property type="entry name" value="PROKAR_LIPOPROTEIN"/>
    <property type="match status" value="1"/>
</dbReference>
<protein>
    <submittedName>
        <fullName evidence="3">Uncharacterized protein</fullName>
    </submittedName>
</protein>
<feature type="compositionally biased region" description="Polar residues" evidence="1">
    <location>
        <begin position="147"/>
        <end position="156"/>
    </location>
</feature>
<keyword evidence="2" id="KW-0812">Transmembrane</keyword>
<name>J4I8R2_9APHY</name>
<feature type="compositionally biased region" description="Basic and acidic residues" evidence="1">
    <location>
        <begin position="18"/>
        <end position="49"/>
    </location>
</feature>
<keyword evidence="4" id="KW-1185">Reference proteome</keyword>
<feature type="region of interest" description="Disordered" evidence="1">
    <location>
        <begin position="131"/>
        <end position="165"/>
    </location>
</feature>
<dbReference type="InParanoid" id="J4I8R2"/>
<keyword evidence="2" id="KW-0472">Membrane</keyword>
<dbReference type="RefSeq" id="XP_012179139.1">
    <property type="nucleotide sequence ID" value="XM_012323749.1"/>
</dbReference>
<evidence type="ECO:0000256" key="1">
    <source>
        <dbReference type="SAM" id="MobiDB-lite"/>
    </source>
</evidence>
<organism evidence="3 4">
    <name type="scientific">Fibroporia radiculosa</name>
    <dbReference type="NCBI Taxonomy" id="599839"/>
    <lineage>
        <taxon>Eukaryota</taxon>
        <taxon>Fungi</taxon>
        <taxon>Dikarya</taxon>
        <taxon>Basidiomycota</taxon>
        <taxon>Agaricomycotina</taxon>
        <taxon>Agaricomycetes</taxon>
        <taxon>Polyporales</taxon>
        <taxon>Fibroporiaceae</taxon>
        <taxon>Fibroporia</taxon>
    </lineage>
</organism>
<evidence type="ECO:0000313" key="3">
    <source>
        <dbReference type="EMBL" id="CCL99856.1"/>
    </source>
</evidence>
<dbReference type="HOGENOM" id="CLU_495247_0_0_1"/>
<dbReference type="Proteomes" id="UP000006352">
    <property type="component" value="Unassembled WGS sequence"/>
</dbReference>
<dbReference type="AlphaFoldDB" id="J4I8R2"/>
<reference evidence="3 4" key="1">
    <citation type="journal article" date="2012" name="Appl. Environ. Microbiol.">
        <title>Short-read sequencing for genomic analysis of the brown rot fungus Fibroporia radiculosa.</title>
        <authorList>
            <person name="Tang J.D."/>
            <person name="Perkins A.D."/>
            <person name="Sonstegard T.S."/>
            <person name="Schroeder S.G."/>
            <person name="Burgess S.C."/>
            <person name="Diehl S.V."/>
        </authorList>
    </citation>
    <scope>NUCLEOTIDE SEQUENCE [LARGE SCALE GENOMIC DNA]</scope>
    <source>
        <strain evidence="3 4">TFFH 294</strain>
    </source>
</reference>
<sequence length="550" mass="60382">MKQALATGPHSTHTATSCKDEVGAGEMDRSIPRICGRDGKSGGRDRVDEQRWKNFGEETRKSQMREAMVTAAIKRDSEKALIVGMASTGQTAHSTDVAIYDIREVQEQIAGGNITFVGTTQRTTDYQGSVISSKGLRNDTPAMPEQTDISGTSVPNARNDRQSQDQVWIAEASSGSCSTTTEGGILDDKTAMARGNTETRETWTPDKDIDEVPGRWSNGRTICEPAGFDRGSSMPSMGLRAEQDMYEEDILTQGRNIDEYWPSASFATHSPSIYTTRIWDNPQPGIVTRPPAARRHTRKDGTRFDDLEAARSDLHEGHKIQTTRVTRERAISMAATTQLDGGWVTMFMAAPAILMQMPNQSHSGAVDIAFIGSVVGLVFAMPWNNARMETLTGVIILCLAWLSNMVVFITFQFANTDIVAHNFNDDGYTRKGYGTLAIHAVGRKAVAKGARKVIPQRFSQSSYSVRLRRETVAEFAAQVTSHVSPARTRKAPIGPRVLQRNRYSARGVNWKAAGKGLKKAVGIDIKVLPALASRELEDKPNSWLAKSTRN</sequence>